<sequence length="661" mass="76588">MNWEQELLNLYEINADKVGQVNYRVYRKKGEDLKVPYVLLPPFHTTVTAQIEVEIDEDGKFLDASAVANEDKQTIIPITEKSGSRTAGKAPHPLCDNLQYLAGDYGRYSGEKTKGAEECHALYMNALKEWHESPYTHKKVDAVYAYLKKNTLMKDLAETKVLLLDENGNLDASAKIQNIPQEKAFVRFVVRQKFAKDIVEENCWLDRTLQDAFIRYYQTMEGEKNLDYLTGKQEVPSYLHPKKIRNEGDGAKLISSNDTTNFTFLGRFLTKEQAFSIGGESSQKIHNALKWIIRRQGVSFDTLTMVTWESNLQPMPRWDASTEILVSSQTSEEEFEEEFDDDFGEDLADEDLAQEKKENVSDGNMITAFQFCSALKGYRKKIENSSRMVLMAFDAATTGRLALAEYKVLETGKYLENIEKWHLQGGWLQQKFKNKKIVRYEGIPGITEIADILYGSDAGGFLTINDKNGKKLYGELSKRLLPCIWNGRKLPYDLVVTAVNRASNPQSYKERFNWERVLMLACSLVKKYRYETSKEEWKLALEKECKDRNYLYGRLLAVADRIEYRTYDMDRDAGRVTNAKRYMSTFAQRPYDTWKIIEENLQPYLNKLKAVERRYYENLIDEICQQFTSESFCDNTKLDGLYLLGFHSQSYDLKTYKKEEE</sequence>
<keyword evidence="2" id="KW-1185">Reference proteome</keyword>
<dbReference type="Pfam" id="PF09709">
    <property type="entry name" value="Cas_Csd1"/>
    <property type="match status" value="1"/>
</dbReference>
<dbReference type="EMBL" id="JAJEPS010000004">
    <property type="protein sequence ID" value="MCC2125621.1"/>
    <property type="molecule type" value="Genomic_DNA"/>
</dbReference>
<dbReference type="Proteomes" id="UP001198220">
    <property type="component" value="Unassembled WGS sequence"/>
</dbReference>
<protein>
    <submittedName>
        <fullName evidence="1">Type I-C CRISPR-associated protein Cas8c/Csd1</fullName>
    </submittedName>
</protein>
<evidence type="ECO:0000313" key="1">
    <source>
        <dbReference type="EMBL" id="MCC2125621.1"/>
    </source>
</evidence>
<comment type="caution">
    <text evidence="1">The sequence shown here is derived from an EMBL/GenBank/DDBJ whole genome shotgun (WGS) entry which is preliminary data.</text>
</comment>
<gene>
    <name evidence="1" type="primary">cas8c</name>
    <name evidence="1" type="ORF">LKD36_05440</name>
</gene>
<proteinExistence type="predicted"/>
<dbReference type="RefSeq" id="WP_308459000.1">
    <property type="nucleotide sequence ID" value="NZ_JAJEPS010000004.1"/>
</dbReference>
<dbReference type="AlphaFoldDB" id="A0AAE3A8Q0"/>
<dbReference type="NCBIfam" id="TIGR01863">
    <property type="entry name" value="cas_Csd1"/>
    <property type="match status" value="1"/>
</dbReference>
<accession>A0AAE3A8Q0</accession>
<dbReference type="InterPro" id="IPR010144">
    <property type="entry name" value="CRISPR-assoc_prot_Csd1-typ"/>
</dbReference>
<organism evidence="1 2">
    <name type="scientific">Hominiventricola filiformis</name>
    <dbReference type="NCBI Taxonomy" id="2885352"/>
    <lineage>
        <taxon>Bacteria</taxon>
        <taxon>Bacillati</taxon>
        <taxon>Bacillota</taxon>
        <taxon>Clostridia</taxon>
        <taxon>Lachnospirales</taxon>
        <taxon>Lachnospiraceae</taxon>
        <taxon>Hominiventricola</taxon>
    </lineage>
</organism>
<reference evidence="1 2" key="1">
    <citation type="submission" date="2021-10" db="EMBL/GenBank/DDBJ databases">
        <title>Anaerobic single-cell dispensing facilitates the cultivation of human gut bacteria.</title>
        <authorList>
            <person name="Afrizal A."/>
        </authorList>
    </citation>
    <scope>NUCLEOTIDE SEQUENCE [LARGE SCALE GENOMIC DNA]</scope>
    <source>
        <strain evidence="1 2">CLA-AA-H276</strain>
    </source>
</reference>
<name>A0AAE3A8Q0_9FIRM</name>
<evidence type="ECO:0000313" key="2">
    <source>
        <dbReference type="Proteomes" id="UP001198220"/>
    </source>
</evidence>